<evidence type="ECO:0000313" key="3">
    <source>
        <dbReference type="Proteomes" id="UP001152747"/>
    </source>
</evidence>
<name>A0A9P1IA01_9PELO</name>
<feature type="region of interest" description="Disordered" evidence="1">
    <location>
        <begin position="236"/>
        <end position="288"/>
    </location>
</feature>
<comment type="caution">
    <text evidence="2">The sequence shown here is derived from an EMBL/GenBank/DDBJ whole genome shotgun (WGS) entry which is preliminary data.</text>
</comment>
<feature type="compositionally biased region" description="Polar residues" evidence="1">
    <location>
        <begin position="236"/>
        <end position="250"/>
    </location>
</feature>
<gene>
    <name evidence="2" type="ORF">CAMP_LOCUS3851</name>
</gene>
<accession>A0A9P1IA01</accession>
<dbReference type="EMBL" id="CANHGI010000002">
    <property type="protein sequence ID" value="CAI5441214.1"/>
    <property type="molecule type" value="Genomic_DNA"/>
</dbReference>
<reference evidence="2" key="1">
    <citation type="submission" date="2022-11" db="EMBL/GenBank/DDBJ databases">
        <authorList>
            <person name="Kikuchi T."/>
        </authorList>
    </citation>
    <scope>NUCLEOTIDE SEQUENCE</scope>
    <source>
        <strain evidence="2">PS1010</strain>
    </source>
</reference>
<evidence type="ECO:0000313" key="2">
    <source>
        <dbReference type="EMBL" id="CAI5441214.1"/>
    </source>
</evidence>
<evidence type="ECO:0000256" key="1">
    <source>
        <dbReference type="SAM" id="MobiDB-lite"/>
    </source>
</evidence>
<organism evidence="2 3">
    <name type="scientific">Caenorhabditis angaria</name>
    <dbReference type="NCBI Taxonomy" id="860376"/>
    <lineage>
        <taxon>Eukaryota</taxon>
        <taxon>Metazoa</taxon>
        <taxon>Ecdysozoa</taxon>
        <taxon>Nematoda</taxon>
        <taxon>Chromadorea</taxon>
        <taxon>Rhabditida</taxon>
        <taxon>Rhabditina</taxon>
        <taxon>Rhabditomorpha</taxon>
        <taxon>Rhabditoidea</taxon>
        <taxon>Rhabditidae</taxon>
        <taxon>Peloderinae</taxon>
        <taxon>Caenorhabditis</taxon>
    </lineage>
</organism>
<feature type="compositionally biased region" description="Polar residues" evidence="1">
    <location>
        <begin position="275"/>
        <end position="288"/>
    </location>
</feature>
<dbReference type="Proteomes" id="UP001152747">
    <property type="component" value="Unassembled WGS sequence"/>
</dbReference>
<keyword evidence="3" id="KW-1185">Reference proteome</keyword>
<sequence>MSEEKSKPIETENDVVNNQMIDPFIDFECDICHMKEKCLFGDLNISDGREKLQMDTKEVKVENSELGEDNEFNFDFSCDLATRQFQTEEVMLILETYINNINVFKNQTTQTPCGKPMTRKIMIQQIADNCTNLGHGFRTPKQIEQKLRDEFKKLRRFKNELSNGSRKNIGNLLVFPKASQGTIFLYNSLCDPNDKIEVDFESSNTEHKQSVEHDESINDQALANLQSILEATMSHSLTRETSVISPTPSSSREKPSQPPSRKRAHPHPSKPEFTVSKNESITLEQSQQETEKLKQEYYSELIRNEKLYGELLKIRIEKEKNGIKTSPDPCLETENELGAVRRRI</sequence>
<dbReference type="OrthoDB" id="191995at2759"/>
<proteinExistence type="predicted"/>
<protein>
    <submittedName>
        <fullName evidence="2">Uncharacterized protein</fullName>
    </submittedName>
</protein>
<dbReference type="AlphaFoldDB" id="A0A9P1IA01"/>